<feature type="compositionally biased region" description="Polar residues" evidence="1">
    <location>
        <begin position="9"/>
        <end position="53"/>
    </location>
</feature>
<dbReference type="RefSeq" id="XP_024733527.1">
    <property type="nucleotide sequence ID" value="XM_024883548.1"/>
</dbReference>
<feature type="region of interest" description="Disordered" evidence="1">
    <location>
        <begin position="593"/>
        <end position="688"/>
    </location>
</feature>
<feature type="region of interest" description="Disordered" evidence="1">
    <location>
        <begin position="569"/>
        <end position="588"/>
    </location>
</feature>
<sequence>MEQKKLHGNIQQNFQPQRAASLHPQTDNSCHTSNMAASLQKQQEEQLATSWQKGQCEPFDQRRRMSVGITPPPASDDLFVNCENEFDSFDVEGRTLQTSSQITSLPSQLFGNRAATVGQLGAFFDSNLGFYNENASTNCEVNQNGRGNSTPGTVANNATDPALRQMGEQPYLTREPTKQYGMLHVDEAVKAPFTVHRNGKYDVFHPQPNATGGFFDPAGQFHQVQPQQMGLDAVPYLPNQIYEALPQGAGPAQPDTLPYTTSHFHPAQSQSMRPYIELRNLHPADPRLNIQSTQSYASMTPAAAAPQQQQRVQQSSKKAVAQTQKPLMILSRPYRPYNSQDFAGCGTSGRKKEDGNWDVNTEQNHYEAFLKYHGRPALPAPVGRTPFTQRTDTIKSLSASDRKLLMDFVKAEKFWREYKELPNPPNVAYTSSEEEGYASRYEDESIDEEEPKSGSADKSGKQQMTASKKRSRDHGKMESTEVPAATQDTRPIKKIRTNQLPRETPQITQKAKTQQPMCNGKAKLAFGSLKAVDEHMAREGHPSLLELVNEHLASKGRRIIRLTCSLDTPLPSSGSTTSSGTDFNSPSAINVSTRHLESSCNSGTQSSNLRKRKARTDSEERGNTKTIGSAINKNRTGSAEMADVQEQSALPRRQTIQSKTQRASQKKQAVTETHSGNKHRQFSTAGPSTINDFTHVPINHGKQSDSVAMYHSQHGALDIRGQYYMPPLPSNLPTSSMLELSNLPMASEETSGMVSPRASMEHTDFSEVPTSLSQITGEAALEEGWGTQVANEAPSPNGFEDLSGFDFESFLHDYPSAPNDEEANHRFDFEDKLPKVQF</sequence>
<accession>A0A2J6T106</accession>
<dbReference type="EMBL" id="KZ613848">
    <property type="protein sequence ID" value="PMD56623.1"/>
    <property type="molecule type" value="Genomic_DNA"/>
</dbReference>
<dbReference type="Proteomes" id="UP000235371">
    <property type="component" value="Unassembled WGS sequence"/>
</dbReference>
<dbReference type="OrthoDB" id="3579798at2759"/>
<dbReference type="InParanoid" id="A0A2J6T106"/>
<dbReference type="AlphaFoldDB" id="A0A2J6T106"/>
<evidence type="ECO:0000313" key="2">
    <source>
        <dbReference type="EMBL" id="PMD56623.1"/>
    </source>
</evidence>
<feature type="region of interest" description="Disordered" evidence="1">
    <location>
        <begin position="813"/>
        <end position="838"/>
    </location>
</feature>
<feature type="compositionally biased region" description="Polar residues" evidence="1">
    <location>
        <begin position="624"/>
        <end position="637"/>
    </location>
</feature>
<evidence type="ECO:0000256" key="1">
    <source>
        <dbReference type="SAM" id="MobiDB-lite"/>
    </source>
</evidence>
<organism evidence="2 3">
    <name type="scientific">Hyaloscypha bicolor E</name>
    <dbReference type="NCBI Taxonomy" id="1095630"/>
    <lineage>
        <taxon>Eukaryota</taxon>
        <taxon>Fungi</taxon>
        <taxon>Dikarya</taxon>
        <taxon>Ascomycota</taxon>
        <taxon>Pezizomycotina</taxon>
        <taxon>Leotiomycetes</taxon>
        <taxon>Helotiales</taxon>
        <taxon>Hyaloscyphaceae</taxon>
        <taxon>Hyaloscypha</taxon>
        <taxon>Hyaloscypha bicolor</taxon>
    </lineage>
</organism>
<feature type="compositionally biased region" description="Polar residues" evidence="1">
    <location>
        <begin position="593"/>
        <end position="608"/>
    </location>
</feature>
<evidence type="ECO:0000313" key="3">
    <source>
        <dbReference type="Proteomes" id="UP000235371"/>
    </source>
</evidence>
<dbReference type="GeneID" id="36591625"/>
<proteinExistence type="predicted"/>
<feature type="compositionally biased region" description="Basic and acidic residues" evidence="1">
    <location>
        <begin position="822"/>
        <end position="838"/>
    </location>
</feature>
<reference evidence="2 3" key="1">
    <citation type="submission" date="2016-04" db="EMBL/GenBank/DDBJ databases">
        <title>A degradative enzymes factory behind the ericoid mycorrhizal symbiosis.</title>
        <authorList>
            <consortium name="DOE Joint Genome Institute"/>
            <person name="Martino E."/>
            <person name="Morin E."/>
            <person name="Grelet G."/>
            <person name="Kuo A."/>
            <person name="Kohler A."/>
            <person name="Daghino S."/>
            <person name="Barry K."/>
            <person name="Choi C."/>
            <person name="Cichocki N."/>
            <person name="Clum A."/>
            <person name="Copeland A."/>
            <person name="Hainaut M."/>
            <person name="Haridas S."/>
            <person name="Labutti K."/>
            <person name="Lindquist E."/>
            <person name="Lipzen A."/>
            <person name="Khouja H.-R."/>
            <person name="Murat C."/>
            <person name="Ohm R."/>
            <person name="Olson A."/>
            <person name="Spatafora J."/>
            <person name="Veneault-Fourrey C."/>
            <person name="Henrissat B."/>
            <person name="Grigoriev I."/>
            <person name="Martin F."/>
            <person name="Perotto S."/>
        </authorList>
    </citation>
    <scope>NUCLEOTIDE SEQUENCE [LARGE SCALE GENOMIC DNA]</scope>
    <source>
        <strain evidence="2 3">E</strain>
    </source>
</reference>
<protein>
    <submittedName>
        <fullName evidence="2">Uncharacterized protein</fullName>
    </submittedName>
</protein>
<feature type="compositionally biased region" description="Low complexity" evidence="1">
    <location>
        <begin position="569"/>
        <end position="582"/>
    </location>
</feature>
<name>A0A2J6T106_9HELO</name>
<gene>
    <name evidence="2" type="ORF">K444DRAFT_633013</name>
</gene>
<feature type="region of interest" description="Disordered" evidence="1">
    <location>
        <begin position="1"/>
        <end position="59"/>
    </location>
</feature>
<feature type="compositionally biased region" description="Polar residues" evidence="1">
    <location>
        <begin position="654"/>
        <end position="674"/>
    </location>
</feature>
<keyword evidence="3" id="KW-1185">Reference proteome</keyword>
<feature type="region of interest" description="Disordered" evidence="1">
    <location>
        <begin position="421"/>
        <end position="491"/>
    </location>
</feature>